<comment type="caution">
    <text evidence="2">The sequence shown here is derived from an EMBL/GenBank/DDBJ whole genome shotgun (WGS) entry which is preliminary data.</text>
</comment>
<organism evidence="2 3">
    <name type="scientific">Alternaria burnsii</name>
    <dbReference type="NCBI Taxonomy" id="1187904"/>
    <lineage>
        <taxon>Eukaryota</taxon>
        <taxon>Fungi</taxon>
        <taxon>Dikarya</taxon>
        <taxon>Ascomycota</taxon>
        <taxon>Pezizomycotina</taxon>
        <taxon>Dothideomycetes</taxon>
        <taxon>Pleosporomycetidae</taxon>
        <taxon>Pleosporales</taxon>
        <taxon>Pleosporineae</taxon>
        <taxon>Pleosporaceae</taxon>
        <taxon>Alternaria</taxon>
        <taxon>Alternaria sect. Alternaria</taxon>
    </lineage>
</organism>
<dbReference type="EMBL" id="JAAABM010000013">
    <property type="protein sequence ID" value="KAF7673249.1"/>
    <property type="molecule type" value="Genomic_DNA"/>
</dbReference>
<reference evidence="2" key="2">
    <citation type="submission" date="2020-08" db="EMBL/GenBank/DDBJ databases">
        <title>Draft Genome Sequence of Cumin Blight Pathogen Alternaria burnsii.</title>
        <authorList>
            <person name="Feng Z."/>
        </authorList>
    </citation>
    <scope>NUCLEOTIDE SEQUENCE</scope>
    <source>
        <strain evidence="2">CBS107.38</strain>
    </source>
</reference>
<dbReference type="GeneID" id="62206797"/>
<dbReference type="RefSeq" id="XP_038783584.1">
    <property type="nucleotide sequence ID" value="XM_038933619.1"/>
</dbReference>
<dbReference type="AlphaFoldDB" id="A0A8H7ED52"/>
<name>A0A8H7ED52_9PLEO</name>
<keyword evidence="3" id="KW-1185">Reference proteome</keyword>
<evidence type="ECO:0000313" key="3">
    <source>
        <dbReference type="Proteomes" id="UP000596902"/>
    </source>
</evidence>
<keyword evidence="1" id="KW-1133">Transmembrane helix</keyword>
<dbReference type="Proteomes" id="UP000596902">
    <property type="component" value="Unassembled WGS sequence"/>
</dbReference>
<accession>A0A8H7ED52</accession>
<reference evidence="2" key="1">
    <citation type="submission" date="2020-01" db="EMBL/GenBank/DDBJ databases">
        <authorList>
            <person name="Feng Z.H.Z."/>
        </authorList>
    </citation>
    <scope>NUCLEOTIDE SEQUENCE</scope>
    <source>
        <strain evidence="2">CBS107.38</strain>
    </source>
</reference>
<proteinExistence type="predicted"/>
<keyword evidence="1" id="KW-0472">Membrane</keyword>
<gene>
    <name evidence="2" type="ORF">GT037_008572</name>
</gene>
<sequence length="62" mass="6605">MVADMRQAGSLLQGCICMHVTLAALIAITLLGLLSRMALSSPTGPVSAKLLLDWRQRNAAVR</sequence>
<feature type="transmembrane region" description="Helical" evidence="1">
    <location>
        <begin position="12"/>
        <end position="34"/>
    </location>
</feature>
<evidence type="ECO:0000313" key="2">
    <source>
        <dbReference type="EMBL" id="KAF7673249.1"/>
    </source>
</evidence>
<keyword evidence="1" id="KW-0812">Transmembrane</keyword>
<evidence type="ECO:0000256" key="1">
    <source>
        <dbReference type="SAM" id="Phobius"/>
    </source>
</evidence>
<protein>
    <submittedName>
        <fullName evidence="2">Uncharacterized protein</fullName>
    </submittedName>
</protein>